<comment type="caution">
    <text evidence="5">The sequence shown here is derived from an EMBL/GenBank/DDBJ whole genome shotgun (WGS) entry which is preliminary data.</text>
</comment>
<protein>
    <recommendedName>
        <fullName evidence="7">KxYKxGKxW signal domain protein</fullName>
    </recommendedName>
</protein>
<feature type="compositionally biased region" description="Polar residues" evidence="3">
    <location>
        <begin position="664"/>
        <end position="682"/>
    </location>
</feature>
<dbReference type="OrthoDB" id="2330012at2"/>
<evidence type="ECO:0000256" key="4">
    <source>
        <dbReference type="SAM" id="SignalP"/>
    </source>
</evidence>
<keyword evidence="1 4" id="KW-0732">Signal</keyword>
<evidence type="ECO:0000313" key="5">
    <source>
        <dbReference type="EMBL" id="KRN59026.1"/>
    </source>
</evidence>
<sequence>MHFKMYKSGKNWMVAGLMTTAVLAGLTLGNVNATEAHADVNTPVAAAAQKTPATSAQISAASDNVVAKSAALSNANAALNSAQNDVAKAASANSNVAVIAQDSANVDSAFNAVTSASNVLSNATSATTKARRAHRGAVSDASSAGITASAVAHENSLASQQAASATAASEAMASASAAVDAATATVNSIKDQINALQKRIDNMYHQFIAAGGTDAMITGAATTPANLKGQLGVYKQLWAGKRSLKKSLGHASTPSRNYATGAYRTLEVAESNYKTAKKQLSFYKHDAKAHADNAAAGQKYLDKINETAAALEAARTAESAAQTNFQNALTALNSAKSTLRADRDLYGVPTHDQVNAASAVAQNDENQMHANTNWTAYSAASAQAQTSQKHVADLTAARPAAVEALANAKKTLTDAQEVLSKTTAGTAEAAAANAKVAEAQTAVDDAQADLDSLDSTLRAAQTNLENAQSTMAAKLAATTSNGTLQQWVDKYNADESAYQELLKEFNNNKNPMLAAAVAQNALTEAKANQAAAQEAYNKAVAYYNSLTGEKPATPSYTVNPSAVEVKYGHQLIVTPGGDVASLSATVSFVNGHVNAASEGTTDGVTIVSSKWTDGYDAAQAQAELKAANQASKVIYISATYKLSNGQTVVKEVPVTVLNNVTTNPDQPAQGNQGSTTENTNKGEASFTGEKGGKYFVKGQQVSAAQYKAYVAAHPSAAKAATKNVKKNALPQTGNFLAAALAALFLTAPL</sequence>
<evidence type="ECO:0008006" key="7">
    <source>
        <dbReference type="Google" id="ProtNLM"/>
    </source>
</evidence>
<dbReference type="NCBIfam" id="TIGR03715">
    <property type="entry name" value="KxYKxGKxW"/>
    <property type="match status" value="1"/>
</dbReference>
<evidence type="ECO:0000256" key="3">
    <source>
        <dbReference type="SAM" id="MobiDB-lite"/>
    </source>
</evidence>
<name>A0A0R2I1I4_9LACO</name>
<reference evidence="5 6" key="1">
    <citation type="journal article" date="2015" name="Genome Announc.">
        <title>Expanding the biotechnology potential of lactobacilli through comparative genomics of 213 strains and associated genera.</title>
        <authorList>
            <person name="Sun Z."/>
            <person name="Harris H.M."/>
            <person name="McCann A."/>
            <person name="Guo C."/>
            <person name="Argimon S."/>
            <person name="Zhang W."/>
            <person name="Yang X."/>
            <person name="Jeffery I.B."/>
            <person name="Cooney J.C."/>
            <person name="Kagawa T.F."/>
            <person name="Liu W."/>
            <person name="Song Y."/>
            <person name="Salvetti E."/>
            <person name="Wrobel A."/>
            <person name="Rasinkangas P."/>
            <person name="Parkhill J."/>
            <person name="Rea M.C."/>
            <person name="O'Sullivan O."/>
            <person name="Ritari J."/>
            <person name="Douillard F.P."/>
            <person name="Paul Ross R."/>
            <person name="Yang R."/>
            <person name="Briner A.E."/>
            <person name="Felis G.E."/>
            <person name="de Vos W.M."/>
            <person name="Barrangou R."/>
            <person name="Klaenhammer T.R."/>
            <person name="Caufield P.W."/>
            <person name="Cui Y."/>
            <person name="Zhang H."/>
            <person name="O'Toole P.W."/>
        </authorList>
    </citation>
    <scope>NUCLEOTIDE SEQUENCE [LARGE SCALE GENOMIC DNA]</scope>
    <source>
        <strain evidence="5 6">DSM 17896</strain>
    </source>
</reference>
<accession>A0A0R2I1I4</accession>
<evidence type="ECO:0000256" key="1">
    <source>
        <dbReference type="ARBA" id="ARBA00022729"/>
    </source>
</evidence>
<dbReference type="Pfam" id="PF19258">
    <property type="entry name" value="KxYKxGKxW_sig"/>
    <property type="match status" value="1"/>
</dbReference>
<feature type="coiled-coil region" evidence="2">
    <location>
        <begin position="429"/>
        <end position="535"/>
    </location>
</feature>
<evidence type="ECO:0000256" key="2">
    <source>
        <dbReference type="SAM" id="Coils"/>
    </source>
</evidence>
<dbReference type="AlphaFoldDB" id="A0A0R2I1I4"/>
<proteinExistence type="predicted"/>
<evidence type="ECO:0000313" key="6">
    <source>
        <dbReference type="Proteomes" id="UP000050934"/>
    </source>
</evidence>
<dbReference type="EMBL" id="JQBW01000006">
    <property type="protein sequence ID" value="KRN59026.1"/>
    <property type="molecule type" value="Genomic_DNA"/>
</dbReference>
<organism evidence="5 6">
    <name type="scientific">Limosilactobacillus secaliphilus</name>
    <dbReference type="NCBI Taxonomy" id="396268"/>
    <lineage>
        <taxon>Bacteria</taxon>
        <taxon>Bacillati</taxon>
        <taxon>Bacillota</taxon>
        <taxon>Bacilli</taxon>
        <taxon>Lactobacillales</taxon>
        <taxon>Lactobacillaceae</taxon>
        <taxon>Limosilactobacillus</taxon>
    </lineage>
</organism>
<feature type="coiled-coil region" evidence="2">
    <location>
        <begin position="179"/>
        <end position="206"/>
    </location>
</feature>
<keyword evidence="2" id="KW-0175">Coiled coil</keyword>
<gene>
    <name evidence="5" type="ORF">IV45_GL000061</name>
</gene>
<feature type="signal peptide" evidence="4">
    <location>
        <begin position="1"/>
        <end position="38"/>
    </location>
</feature>
<dbReference type="RefSeq" id="WP_083487243.1">
    <property type="nucleotide sequence ID" value="NZ_JQBW01000006.1"/>
</dbReference>
<feature type="region of interest" description="Disordered" evidence="3">
    <location>
        <begin position="659"/>
        <end position="686"/>
    </location>
</feature>
<dbReference type="STRING" id="396268.IV45_GL000061"/>
<keyword evidence="6" id="KW-1185">Reference proteome</keyword>
<dbReference type="Proteomes" id="UP000050934">
    <property type="component" value="Unassembled WGS sequence"/>
</dbReference>
<feature type="chain" id="PRO_5006418063" description="KxYKxGKxW signal domain protein" evidence="4">
    <location>
        <begin position="39"/>
        <end position="749"/>
    </location>
</feature>
<dbReference type="InterPro" id="IPR022263">
    <property type="entry name" value="KxYKxGKxW"/>
</dbReference>